<evidence type="ECO:0000313" key="2">
    <source>
        <dbReference type="Proteomes" id="UP000037122"/>
    </source>
</evidence>
<dbReference type="VEuPathDB" id="FungiDB:QG37_04254"/>
<gene>
    <name evidence="1" type="ORF">QG37_04254</name>
</gene>
<comment type="caution">
    <text evidence="1">The sequence shown here is derived from an EMBL/GenBank/DDBJ whole genome shotgun (WGS) entry which is preliminary data.</text>
</comment>
<proteinExistence type="predicted"/>
<dbReference type="Proteomes" id="UP000037122">
    <property type="component" value="Unassembled WGS sequence"/>
</dbReference>
<dbReference type="AlphaFoldDB" id="A0A0L0NY10"/>
<sequence>MGIWVDKDLDQFSYHDLTEWRELVTMMATESTALDQIATSVLVTNMEESSFSYLQTSSS</sequence>
<protein>
    <submittedName>
        <fullName evidence="1">Uncharacterized protein</fullName>
    </submittedName>
</protein>
<name>A0A0L0NY10_CANAR</name>
<organism evidence="1 2">
    <name type="scientific">Candidozyma auris</name>
    <name type="common">Yeast</name>
    <name type="synonym">Candida auris</name>
    <dbReference type="NCBI Taxonomy" id="498019"/>
    <lineage>
        <taxon>Eukaryota</taxon>
        <taxon>Fungi</taxon>
        <taxon>Dikarya</taxon>
        <taxon>Ascomycota</taxon>
        <taxon>Saccharomycotina</taxon>
        <taxon>Pichiomycetes</taxon>
        <taxon>Metschnikowiaceae</taxon>
        <taxon>Candidozyma</taxon>
    </lineage>
</organism>
<reference evidence="2" key="1">
    <citation type="journal article" date="2015" name="BMC Genomics">
        <title>Draft genome of a commonly misdiagnosed multidrug resistant pathogen Candida auris.</title>
        <authorList>
            <person name="Chatterjee S."/>
            <person name="Alampalli S.V."/>
            <person name="Nageshan R.K."/>
            <person name="Chettiar S.T."/>
            <person name="Joshi S."/>
            <person name="Tatu U.S."/>
        </authorList>
    </citation>
    <scope>NUCLEOTIDE SEQUENCE [LARGE SCALE GENOMIC DNA]</scope>
    <source>
        <strain evidence="2">6684</strain>
    </source>
</reference>
<dbReference type="EMBL" id="LGST01000029">
    <property type="protein sequence ID" value="KND98909.1"/>
    <property type="molecule type" value="Genomic_DNA"/>
</dbReference>
<evidence type="ECO:0000313" key="1">
    <source>
        <dbReference type="EMBL" id="KND98909.1"/>
    </source>
</evidence>
<accession>A0A0L0NY10</accession>